<keyword evidence="3" id="KW-0489">Methyltransferase</keyword>
<proteinExistence type="predicted"/>
<dbReference type="PANTHER" id="PTHR43861">
    <property type="entry name" value="TRANS-ACONITATE 2-METHYLTRANSFERASE-RELATED"/>
    <property type="match status" value="1"/>
</dbReference>
<dbReference type="SUPFAM" id="SSF53335">
    <property type="entry name" value="S-adenosyl-L-methionine-dependent methyltransferases"/>
    <property type="match status" value="1"/>
</dbReference>
<evidence type="ECO:0000259" key="2">
    <source>
        <dbReference type="Pfam" id="PF13649"/>
    </source>
</evidence>
<keyword evidence="1" id="KW-0808">Transferase</keyword>
<name>A0AB33KL62_9ACTN</name>
<reference evidence="3" key="1">
    <citation type="submission" date="2024-07" db="EMBL/GenBank/DDBJ databases">
        <title>Complete genome sequences of cellulolytic bacteria, Kitasatospora sp. CMC57 and Streptomyces sp. CMC78, isolated from Japanese agricultural soil.</title>
        <authorList>
            <person name="Hashimoto T."/>
            <person name="Ito M."/>
            <person name="Iwamoto M."/>
            <person name="Fukahori D."/>
            <person name="Shoda T."/>
            <person name="Sakoda M."/>
            <person name="Morohoshi T."/>
            <person name="Mitsuboshi M."/>
            <person name="Nishizawa T."/>
        </authorList>
    </citation>
    <scope>NUCLEOTIDE SEQUENCE</scope>
    <source>
        <strain evidence="3">CMC78</strain>
    </source>
</reference>
<dbReference type="GO" id="GO:0017000">
    <property type="term" value="P:antibiotic biosynthetic process"/>
    <property type="evidence" value="ECO:0007669"/>
    <property type="project" value="UniProtKB-ARBA"/>
</dbReference>
<evidence type="ECO:0000256" key="1">
    <source>
        <dbReference type="ARBA" id="ARBA00022679"/>
    </source>
</evidence>
<dbReference type="Gene3D" id="2.20.130.10">
    <property type="entry name" value="CAC2371-like domains"/>
    <property type="match status" value="1"/>
</dbReference>
<accession>A0AB33KL62</accession>
<dbReference type="EMBL" id="AP035884">
    <property type="protein sequence ID" value="BFP54189.1"/>
    <property type="molecule type" value="Genomic_DNA"/>
</dbReference>
<dbReference type="RefSeq" id="WP_319600425.1">
    <property type="nucleotide sequence ID" value="NZ_AP035884.1"/>
</dbReference>
<dbReference type="InterPro" id="IPR029063">
    <property type="entry name" value="SAM-dependent_MTases_sf"/>
</dbReference>
<dbReference type="Pfam" id="PF13649">
    <property type="entry name" value="Methyltransf_25"/>
    <property type="match status" value="1"/>
</dbReference>
<dbReference type="GO" id="GO:0032259">
    <property type="term" value="P:methylation"/>
    <property type="evidence" value="ECO:0007669"/>
    <property type="project" value="UniProtKB-KW"/>
</dbReference>
<dbReference type="Gene3D" id="3.40.50.150">
    <property type="entry name" value="Vaccinia Virus protein VP39"/>
    <property type="match status" value="1"/>
</dbReference>
<protein>
    <submittedName>
        <fullName evidence="3">Class I SAM-dependent methyltransferase</fullName>
    </submittedName>
</protein>
<dbReference type="CDD" id="cd02440">
    <property type="entry name" value="AdoMet_MTases"/>
    <property type="match status" value="1"/>
</dbReference>
<dbReference type="AlphaFoldDB" id="A0AB33KL62"/>
<dbReference type="KEGG" id="stcm:SCMC78_39960"/>
<dbReference type="GO" id="GO:0008168">
    <property type="term" value="F:methyltransferase activity"/>
    <property type="evidence" value="ECO:0007669"/>
    <property type="project" value="UniProtKB-KW"/>
</dbReference>
<organism evidence="3">
    <name type="scientific">Streptomyces sp. CMC78</name>
    <dbReference type="NCBI Taxonomy" id="3231512"/>
    <lineage>
        <taxon>Bacteria</taxon>
        <taxon>Bacillati</taxon>
        <taxon>Actinomycetota</taxon>
        <taxon>Actinomycetes</taxon>
        <taxon>Kitasatosporales</taxon>
        <taxon>Streptomycetaceae</taxon>
        <taxon>Streptomyces</taxon>
    </lineage>
</organism>
<gene>
    <name evidence="3" type="ORF">SCMC78_39960</name>
</gene>
<feature type="domain" description="Methyltransferase" evidence="2">
    <location>
        <begin position="42"/>
        <end position="131"/>
    </location>
</feature>
<evidence type="ECO:0000313" key="3">
    <source>
        <dbReference type="EMBL" id="BFP54189.1"/>
    </source>
</evidence>
<sequence>MEATNLFYRDPALYDLVQADSTSAAACRSLIERHAPEAASLIDFGCGTGRDMALLSEHYACVGVDLQPAMVEHARLVRPGLDVRLGDMRTVRLQECADVVVCLGNSLAYVHDNDGVSQVFDTFAAHVRPGGLLVLCSPVAPVLRKEAVRAEIAVPEGVAQVAITYVWDLRTQINTMRRVWSLPSGIEVEDEIHRRVLFPLELERYASIAGFEVVAMEDETGGELVGSSAYTVARRTR</sequence>
<dbReference type="InterPro" id="IPR041698">
    <property type="entry name" value="Methyltransf_25"/>
</dbReference>